<reference evidence="1" key="2">
    <citation type="submission" date="2021-03" db="UniProtKB">
        <authorList>
            <consortium name="EnsemblPlants"/>
        </authorList>
    </citation>
    <scope>IDENTIFICATION</scope>
</reference>
<dbReference type="EMBL" id="UZAU01000752">
    <property type="status" value="NOT_ANNOTATED_CDS"/>
    <property type="molecule type" value="Genomic_DNA"/>
</dbReference>
<evidence type="ECO:0000313" key="1">
    <source>
        <dbReference type="EnsemblPlants" id="cds.evm.model.09.1132"/>
    </source>
</evidence>
<reference evidence="1" key="1">
    <citation type="submission" date="2018-11" db="EMBL/GenBank/DDBJ databases">
        <authorList>
            <person name="Grassa J C."/>
        </authorList>
    </citation>
    <scope>NUCLEOTIDE SEQUENCE [LARGE SCALE GENOMIC DNA]</scope>
</reference>
<sequence>IPWFGSTFGFGTGSVLQGFSVLVTCQGSDIGPKSAYTDYLFCPSLRSILILISRVPAWFHCLSDPDSGLGSGSVSKFRCRKGVRKGSQFGSGSVSAASGPSLGYTTVLLEFRALSLGLDARSLSALGPGPGLGFCSSLCSGPSQGPDLDTDYLSALCPCYSKSRTISRSGHGSLACSVLVLCPISEFGFDRDWVHSRSLPWL</sequence>
<protein>
    <submittedName>
        <fullName evidence="1">Uncharacterized protein</fullName>
    </submittedName>
</protein>
<dbReference type="EnsemblPlants" id="evm.model.09.1132">
    <property type="protein sequence ID" value="cds.evm.model.09.1132"/>
    <property type="gene ID" value="evm.TU.09.1132"/>
</dbReference>
<proteinExistence type="predicted"/>
<evidence type="ECO:0000313" key="2">
    <source>
        <dbReference type="Proteomes" id="UP000596661"/>
    </source>
</evidence>
<dbReference type="Gramene" id="evm.model.09.1132">
    <property type="protein sequence ID" value="cds.evm.model.09.1132"/>
    <property type="gene ID" value="evm.TU.09.1132"/>
</dbReference>
<dbReference type="Proteomes" id="UP000596661">
    <property type="component" value="Chromosome 9"/>
</dbReference>
<organism evidence="1 2">
    <name type="scientific">Cannabis sativa</name>
    <name type="common">Hemp</name>
    <name type="synonym">Marijuana</name>
    <dbReference type="NCBI Taxonomy" id="3483"/>
    <lineage>
        <taxon>Eukaryota</taxon>
        <taxon>Viridiplantae</taxon>
        <taxon>Streptophyta</taxon>
        <taxon>Embryophyta</taxon>
        <taxon>Tracheophyta</taxon>
        <taxon>Spermatophyta</taxon>
        <taxon>Magnoliopsida</taxon>
        <taxon>eudicotyledons</taxon>
        <taxon>Gunneridae</taxon>
        <taxon>Pentapetalae</taxon>
        <taxon>rosids</taxon>
        <taxon>fabids</taxon>
        <taxon>Rosales</taxon>
        <taxon>Cannabaceae</taxon>
        <taxon>Cannabis</taxon>
    </lineage>
</organism>
<name>A0A803QDG7_CANSA</name>
<dbReference type="AlphaFoldDB" id="A0A803QDG7"/>
<keyword evidence="2" id="KW-1185">Reference proteome</keyword>
<accession>A0A803QDG7</accession>